<dbReference type="PANTHER" id="PTHR30213">
    <property type="entry name" value="INNER MEMBRANE PROTEIN YHJD"/>
    <property type="match status" value="1"/>
</dbReference>
<evidence type="ECO:0000256" key="1">
    <source>
        <dbReference type="ARBA" id="ARBA00004651"/>
    </source>
</evidence>
<name>A0A897MSJ0_9EURY</name>
<keyword evidence="3 6" id="KW-0812">Transmembrane</keyword>
<dbReference type="GeneID" id="70685437"/>
<feature type="transmembrane region" description="Helical" evidence="6">
    <location>
        <begin position="194"/>
        <end position="217"/>
    </location>
</feature>
<feature type="transmembrane region" description="Helical" evidence="6">
    <location>
        <begin position="128"/>
        <end position="150"/>
    </location>
</feature>
<dbReference type="AlphaFoldDB" id="A0A897MSJ0"/>
<organism evidence="7 8">
    <name type="scientific">Natranaeroarchaeum sulfidigenes</name>
    <dbReference type="NCBI Taxonomy" id="2784880"/>
    <lineage>
        <taxon>Archaea</taxon>
        <taxon>Methanobacteriati</taxon>
        <taxon>Methanobacteriota</taxon>
        <taxon>Stenosarchaea group</taxon>
        <taxon>Halobacteria</taxon>
        <taxon>Halobacteriales</taxon>
        <taxon>Natronoarchaeaceae</taxon>
        <taxon>Natranaeroarchaeum</taxon>
    </lineage>
</organism>
<evidence type="ECO:0000256" key="4">
    <source>
        <dbReference type="ARBA" id="ARBA00022989"/>
    </source>
</evidence>
<evidence type="ECO:0000313" key="7">
    <source>
        <dbReference type="EMBL" id="QSG03261.1"/>
    </source>
</evidence>
<accession>A0A897MSJ0</accession>
<dbReference type="NCBIfam" id="TIGR00765">
    <property type="entry name" value="yihY_not_rbn"/>
    <property type="match status" value="1"/>
</dbReference>
<keyword evidence="4 6" id="KW-1133">Transmembrane helix</keyword>
<protein>
    <submittedName>
        <fullName evidence="7">Ribonuclease BN family enzyme</fullName>
    </submittedName>
</protein>
<reference evidence="7" key="1">
    <citation type="submission" date="2020-11" db="EMBL/GenBank/DDBJ databases">
        <title>Carbohydrate-dependent, anaerobic sulfur respiration: A novel catabolism in halophilic archaea.</title>
        <authorList>
            <person name="Sorokin D.Y."/>
            <person name="Messina E."/>
            <person name="Smedile F."/>
            <person name="La Cono V."/>
            <person name="Hallsworth J.E."/>
            <person name="Yakimov M.M."/>
        </authorList>
    </citation>
    <scope>NUCLEOTIDE SEQUENCE</scope>
    <source>
        <strain evidence="7">AArc-S</strain>
    </source>
</reference>
<sequence length="271" mass="28931">MNAQATARTVIDRVSEDNVTFLAASIAYYAFFSIVPLLLLTLSIGSLVGGEAFAERIVAVVEQHLSSSGEELVSDAVANPQGRAGASIVGLLGLTWSAIKVIRAVDMAFDRIYEPDVMTSLPRQIRNGITVLLLVGLGVVIMVGVGTLIRRPTVVDLPFIDVFGWLTLILGLIVVFLPLYYVMPPTEMTVRRALPGTVVAAVGWIGLQIGFQIYTAYAANFEAYGLLGGVLLFLTWLYFGAILILLGAIVNAVLGEKAMPTVETESAAVAE</sequence>
<evidence type="ECO:0000256" key="6">
    <source>
        <dbReference type="SAM" id="Phobius"/>
    </source>
</evidence>
<dbReference type="Proteomes" id="UP000663586">
    <property type="component" value="Chromosome"/>
</dbReference>
<dbReference type="EMBL" id="CP064786">
    <property type="protein sequence ID" value="QSG03261.1"/>
    <property type="molecule type" value="Genomic_DNA"/>
</dbReference>
<evidence type="ECO:0000256" key="5">
    <source>
        <dbReference type="ARBA" id="ARBA00023136"/>
    </source>
</evidence>
<evidence type="ECO:0000313" key="8">
    <source>
        <dbReference type="Proteomes" id="UP000663586"/>
    </source>
</evidence>
<gene>
    <name evidence="7" type="primary">rbn</name>
    <name evidence="7" type="ORF">AArcS_2061</name>
</gene>
<comment type="subcellular location">
    <subcellularLocation>
        <location evidence="1">Cell membrane</location>
        <topology evidence="1">Multi-pass membrane protein</topology>
    </subcellularLocation>
</comment>
<proteinExistence type="predicted"/>
<dbReference type="PANTHER" id="PTHR30213:SF0">
    <property type="entry name" value="UPF0761 MEMBRANE PROTEIN YIHY"/>
    <property type="match status" value="1"/>
</dbReference>
<dbReference type="Pfam" id="PF03631">
    <property type="entry name" value="Virul_fac_BrkB"/>
    <property type="match status" value="1"/>
</dbReference>
<dbReference type="GO" id="GO:0005886">
    <property type="term" value="C:plasma membrane"/>
    <property type="evidence" value="ECO:0007669"/>
    <property type="project" value="UniProtKB-SubCell"/>
</dbReference>
<dbReference type="KEGG" id="hara:AArcS_2061"/>
<dbReference type="RefSeq" id="WP_238477318.1">
    <property type="nucleotide sequence ID" value="NZ_CP064786.1"/>
</dbReference>
<feature type="transmembrane region" description="Helical" evidence="6">
    <location>
        <begin position="26"/>
        <end position="48"/>
    </location>
</feature>
<dbReference type="PIRSF" id="PIRSF035875">
    <property type="entry name" value="RNase_BN"/>
    <property type="match status" value="1"/>
</dbReference>
<evidence type="ECO:0000256" key="3">
    <source>
        <dbReference type="ARBA" id="ARBA00022692"/>
    </source>
</evidence>
<keyword evidence="5 6" id="KW-0472">Membrane</keyword>
<keyword evidence="2" id="KW-1003">Cell membrane</keyword>
<feature type="transmembrane region" description="Helical" evidence="6">
    <location>
        <begin position="223"/>
        <end position="250"/>
    </location>
</feature>
<dbReference type="InterPro" id="IPR017039">
    <property type="entry name" value="Virul_fac_BrkB"/>
</dbReference>
<evidence type="ECO:0000256" key="2">
    <source>
        <dbReference type="ARBA" id="ARBA00022475"/>
    </source>
</evidence>
<feature type="transmembrane region" description="Helical" evidence="6">
    <location>
        <begin position="162"/>
        <end position="182"/>
    </location>
</feature>
<keyword evidence="8" id="KW-1185">Reference proteome</keyword>